<dbReference type="InterPro" id="IPR029419">
    <property type="entry name" value="Arg_succ_lyase_C"/>
</dbReference>
<comment type="similarity">
    <text evidence="6">Belongs to the lyase 1 family. Argininosuccinate lyase subfamily.</text>
</comment>
<dbReference type="Gene3D" id="1.10.40.30">
    <property type="entry name" value="Fumarase/aspartase (C-terminal domain)"/>
    <property type="match status" value="1"/>
</dbReference>
<dbReference type="Pfam" id="PF14698">
    <property type="entry name" value="ASL_C2"/>
    <property type="match status" value="1"/>
</dbReference>
<comment type="pathway">
    <text evidence="1 6">Amino-acid biosynthesis; L-arginine biosynthesis; L-arginine from L-ornithine and carbamoyl phosphate: step 3/3.</text>
</comment>
<gene>
    <name evidence="6" type="primary">argH</name>
    <name evidence="9" type="ORF">FC50_GL001838</name>
</gene>
<dbReference type="GO" id="GO:0005829">
    <property type="term" value="C:cytosol"/>
    <property type="evidence" value="ECO:0007669"/>
    <property type="project" value="TreeGrafter"/>
</dbReference>
<dbReference type="RefSeq" id="WP_056957025.1">
    <property type="nucleotide sequence ID" value="NZ_AZFJ01000054.1"/>
</dbReference>
<dbReference type="SUPFAM" id="SSF48557">
    <property type="entry name" value="L-aspartase-like"/>
    <property type="match status" value="1"/>
</dbReference>
<evidence type="ECO:0000256" key="4">
    <source>
        <dbReference type="ARBA" id="ARBA00022605"/>
    </source>
</evidence>
<dbReference type="PRINTS" id="PR00149">
    <property type="entry name" value="FUMRATELYASE"/>
</dbReference>
<dbReference type="PATRIC" id="fig|1423783.4.peg.1883"/>
<feature type="domain" description="Fumarate lyase N-terminal" evidence="7">
    <location>
        <begin position="9"/>
        <end position="303"/>
    </location>
</feature>
<dbReference type="STRING" id="1423783.FC50_GL001838"/>
<evidence type="ECO:0000256" key="1">
    <source>
        <dbReference type="ARBA" id="ARBA00004941"/>
    </source>
</evidence>
<comment type="subcellular location">
    <subcellularLocation>
        <location evidence="6">Cytoplasm</location>
    </subcellularLocation>
</comment>
<dbReference type="Pfam" id="PF00206">
    <property type="entry name" value="Lyase_1"/>
    <property type="match status" value="1"/>
</dbReference>
<dbReference type="InterPro" id="IPR024083">
    <property type="entry name" value="Fumarase/histidase_N"/>
</dbReference>
<dbReference type="UniPathway" id="UPA00068">
    <property type="reaction ID" value="UER00114"/>
</dbReference>
<dbReference type="InterPro" id="IPR009049">
    <property type="entry name" value="Argininosuccinate_lyase"/>
</dbReference>
<dbReference type="NCBIfam" id="TIGR00838">
    <property type="entry name" value="argH"/>
    <property type="match status" value="1"/>
</dbReference>
<comment type="catalytic activity">
    <reaction evidence="6">
        <text>2-(N(omega)-L-arginino)succinate = fumarate + L-arginine</text>
        <dbReference type="Rhea" id="RHEA:24020"/>
        <dbReference type="ChEBI" id="CHEBI:29806"/>
        <dbReference type="ChEBI" id="CHEBI:32682"/>
        <dbReference type="ChEBI" id="CHEBI:57472"/>
        <dbReference type="EC" id="4.3.2.1"/>
    </reaction>
</comment>
<evidence type="ECO:0000256" key="5">
    <source>
        <dbReference type="ARBA" id="ARBA00023239"/>
    </source>
</evidence>
<proteinExistence type="inferred from homology"/>
<dbReference type="InterPro" id="IPR020557">
    <property type="entry name" value="Fumarate_lyase_CS"/>
</dbReference>
<dbReference type="FunFam" id="1.10.275.10:FF:000002">
    <property type="entry name" value="Argininosuccinate lyase"/>
    <property type="match status" value="1"/>
</dbReference>
<dbReference type="Proteomes" id="UP000051922">
    <property type="component" value="Unassembled WGS sequence"/>
</dbReference>
<name>A0A0R1TUX7_9LACO</name>
<dbReference type="HAMAP" id="MF_00006">
    <property type="entry name" value="Arg_succ_lyase"/>
    <property type="match status" value="1"/>
</dbReference>
<sequence>MAVKKMWGGRFNAVSPEFAQEFGASIDFDQAMAAEDIEGSIAHVTMLGDTGIVTKDEAATIKQGLQDLDAELQAGQLEFTVANEDIHMNIESLLTAKIGAVAGKLHTARSRNDQVATDFHLWVQHRLPEVTAALKKLQTVLLNLAETHVETILPGTTHLQHAQPISLGHYFMAYFNMLQRDVERFDFNMQHTSISPLGAAALAGTTFPIDRQETADLLGFQQVYTNSLDAVSDRDFAIEYLTNASVLMMHLSRLCEELVLWSSYEYQYIEMDDAYATGSSIMPQKKNPDYAELIRGKVGRVYGDLTGLLTVMKGLPLAYNKDMQEDKEGVFDATTTIMGSLHVMTGMLSTVHIKADNMHNAVKADFSNATELADYLAAKGLPFRQAHAIVGQLVLQGIQTNTPLQDMSLATLQSASALIGDDVYHDLDPVAAVERRQSLGGTGFDSVRQQVAAGKQLLGDAYASATVG</sequence>
<evidence type="ECO:0000259" key="7">
    <source>
        <dbReference type="Pfam" id="PF00206"/>
    </source>
</evidence>
<dbReference type="OrthoDB" id="9769623at2"/>
<accession>A0A0R1TUX7</accession>
<dbReference type="Gene3D" id="1.10.275.10">
    <property type="entry name" value="Fumarase/aspartase (N-terminal domain)"/>
    <property type="match status" value="1"/>
</dbReference>
<comment type="caution">
    <text evidence="9">The sequence shown here is derived from an EMBL/GenBank/DDBJ whole genome shotgun (WGS) entry which is preliminary data.</text>
</comment>
<dbReference type="InterPro" id="IPR000362">
    <property type="entry name" value="Fumarate_lyase_fam"/>
</dbReference>
<dbReference type="FunFam" id="1.10.40.30:FF:000001">
    <property type="entry name" value="Argininosuccinate lyase"/>
    <property type="match status" value="1"/>
</dbReference>
<dbReference type="CDD" id="cd01359">
    <property type="entry name" value="Argininosuccinate_lyase"/>
    <property type="match status" value="1"/>
</dbReference>
<dbReference type="PROSITE" id="PS00163">
    <property type="entry name" value="FUMARATE_LYASES"/>
    <property type="match status" value="1"/>
</dbReference>
<organism evidence="9 10">
    <name type="scientific">Lacticaseibacillus pantheris DSM 15945 = JCM 12539 = NBRC 106106</name>
    <dbReference type="NCBI Taxonomy" id="1423783"/>
    <lineage>
        <taxon>Bacteria</taxon>
        <taxon>Bacillati</taxon>
        <taxon>Bacillota</taxon>
        <taxon>Bacilli</taxon>
        <taxon>Lactobacillales</taxon>
        <taxon>Lactobacillaceae</taxon>
        <taxon>Lacticaseibacillus</taxon>
    </lineage>
</organism>
<reference evidence="9 10" key="1">
    <citation type="journal article" date="2015" name="Genome Announc.">
        <title>Expanding the biotechnology potential of lactobacilli through comparative genomics of 213 strains and associated genera.</title>
        <authorList>
            <person name="Sun Z."/>
            <person name="Harris H.M."/>
            <person name="McCann A."/>
            <person name="Guo C."/>
            <person name="Argimon S."/>
            <person name="Zhang W."/>
            <person name="Yang X."/>
            <person name="Jeffery I.B."/>
            <person name="Cooney J.C."/>
            <person name="Kagawa T.F."/>
            <person name="Liu W."/>
            <person name="Song Y."/>
            <person name="Salvetti E."/>
            <person name="Wrobel A."/>
            <person name="Rasinkangas P."/>
            <person name="Parkhill J."/>
            <person name="Rea M.C."/>
            <person name="O'Sullivan O."/>
            <person name="Ritari J."/>
            <person name="Douillard F.P."/>
            <person name="Paul Ross R."/>
            <person name="Yang R."/>
            <person name="Briner A.E."/>
            <person name="Felis G.E."/>
            <person name="de Vos W.M."/>
            <person name="Barrangou R."/>
            <person name="Klaenhammer T.R."/>
            <person name="Caufield P.W."/>
            <person name="Cui Y."/>
            <person name="Zhang H."/>
            <person name="O'Toole P.W."/>
        </authorList>
    </citation>
    <scope>NUCLEOTIDE SEQUENCE [LARGE SCALE GENOMIC DNA]</scope>
    <source>
        <strain evidence="9 10">DSM 15945</strain>
    </source>
</reference>
<dbReference type="Gene3D" id="1.20.200.10">
    <property type="entry name" value="Fumarase/aspartase (Central domain)"/>
    <property type="match status" value="1"/>
</dbReference>
<feature type="domain" description="Argininosuccinate lyase C-terminal" evidence="8">
    <location>
        <begin position="366"/>
        <end position="434"/>
    </location>
</feature>
<keyword evidence="3 6" id="KW-0055">Arginine biosynthesis</keyword>
<dbReference type="EC" id="4.3.2.1" evidence="2 6"/>
<evidence type="ECO:0000313" key="9">
    <source>
        <dbReference type="EMBL" id="KRL85046.1"/>
    </source>
</evidence>
<evidence type="ECO:0000256" key="2">
    <source>
        <dbReference type="ARBA" id="ARBA00012338"/>
    </source>
</evidence>
<keyword evidence="10" id="KW-1185">Reference proteome</keyword>
<dbReference type="EMBL" id="AZFJ01000054">
    <property type="protein sequence ID" value="KRL85046.1"/>
    <property type="molecule type" value="Genomic_DNA"/>
</dbReference>
<dbReference type="GO" id="GO:0042450">
    <property type="term" value="P:L-arginine biosynthetic process via ornithine"/>
    <property type="evidence" value="ECO:0007669"/>
    <property type="project" value="UniProtKB-UniRule"/>
</dbReference>
<dbReference type="FunFam" id="1.20.200.10:FF:000015">
    <property type="entry name" value="argininosuccinate lyase isoform X2"/>
    <property type="match status" value="1"/>
</dbReference>
<dbReference type="PRINTS" id="PR00145">
    <property type="entry name" value="ARGSUCLYASE"/>
</dbReference>
<evidence type="ECO:0000256" key="3">
    <source>
        <dbReference type="ARBA" id="ARBA00022571"/>
    </source>
</evidence>
<dbReference type="GO" id="GO:0004056">
    <property type="term" value="F:argininosuccinate lyase activity"/>
    <property type="evidence" value="ECO:0007669"/>
    <property type="project" value="UniProtKB-UniRule"/>
</dbReference>
<dbReference type="InterPro" id="IPR008948">
    <property type="entry name" value="L-Aspartase-like"/>
</dbReference>
<dbReference type="PANTHER" id="PTHR43814">
    <property type="entry name" value="ARGININOSUCCINATE LYASE"/>
    <property type="match status" value="1"/>
</dbReference>
<keyword evidence="5 6" id="KW-0456">Lyase</keyword>
<dbReference type="AlphaFoldDB" id="A0A0R1TUX7"/>
<keyword evidence="4 6" id="KW-0028">Amino-acid biosynthesis</keyword>
<evidence type="ECO:0000256" key="6">
    <source>
        <dbReference type="HAMAP-Rule" id="MF_00006"/>
    </source>
</evidence>
<dbReference type="PANTHER" id="PTHR43814:SF1">
    <property type="entry name" value="ARGININOSUCCINATE LYASE"/>
    <property type="match status" value="1"/>
</dbReference>
<dbReference type="InterPro" id="IPR022761">
    <property type="entry name" value="Fumarate_lyase_N"/>
</dbReference>
<keyword evidence="6" id="KW-0963">Cytoplasm</keyword>
<protein>
    <recommendedName>
        <fullName evidence="2 6">Argininosuccinate lyase</fullName>
        <shortName evidence="6">ASAL</shortName>
        <ecNumber evidence="2 6">4.3.2.1</ecNumber>
    </recommendedName>
    <alternativeName>
        <fullName evidence="6">Arginosuccinase</fullName>
    </alternativeName>
</protein>
<evidence type="ECO:0000313" key="10">
    <source>
        <dbReference type="Proteomes" id="UP000051922"/>
    </source>
</evidence>
<evidence type="ECO:0000259" key="8">
    <source>
        <dbReference type="Pfam" id="PF14698"/>
    </source>
</evidence>